<comment type="caution">
    <text evidence="3">The sequence shown here is derived from an EMBL/GenBank/DDBJ whole genome shotgun (WGS) entry which is preliminary data.</text>
</comment>
<reference evidence="3 4" key="1">
    <citation type="submission" date="2016-07" db="EMBL/GenBank/DDBJ databases">
        <title>Pervasive Adenine N6-methylation of Active Genes in Fungi.</title>
        <authorList>
            <consortium name="DOE Joint Genome Institute"/>
            <person name="Mondo S.J."/>
            <person name="Dannebaum R.O."/>
            <person name="Kuo R.C."/>
            <person name="Labutti K."/>
            <person name="Haridas S."/>
            <person name="Kuo A."/>
            <person name="Salamov A."/>
            <person name="Ahrendt S.R."/>
            <person name="Lipzen A."/>
            <person name="Sullivan W."/>
            <person name="Andreopoulos W.B."/>
            <person name="Clum A."/>
            <person name="Lindquist E."/>
            <person name="Daum C."/>
            <person name="Ramamoorthy G.K."/>
            <person name="Gryganskyi A."/>
            <person name="Culley D."/>
            <person name="Magnuson J.K."/>
            <person name="James T.Y."/>
            <person name="O'Malley M.A."/>
            <person name="Stajich J.E."/>
            <person name="Spatafora J.W."/>
            <person name="Visel A."/>
            <person name="Grigoriev I.V."/>
        </authorList>
    </citation>
    <scope>NUCLEOTIDE SEQUENCE [LARGE SCALE GENOMIC DNA]</scope>
    <source>
        <strain evidence="3 4">CBS 115471</strain>
    </source>
</reference>
<dbReference type="SUPFAM" id="SSF46565">
    <property type="entry name" value="Chaperone J-domain"/>
    <property type="match status" value="1"/>
</dbReference>
<feature type="region of interest" description="Disordered" evidence="1">
    <location>
        <begin position="1"/>
        <end position="21"/>
    </location>
</feature>
<dbReference type="PROSITE" id="PS50076">
    <property type="entry name" value="DNAJ_2"/>
    <property type="match status" value="1"/>
</dbReference>
<dbReference type="AlphaFoldDB" id="A0A1Y1YQT0"/>
<dbReference type="CDD" id="cd06257">
    <property type="entry name" value="DnaJ"/>
    <property type="match status" value="1"/>
</dbReference>
<feature type="region of interest" description="Disordered" evidence="1">
    <location>
        <begin position="159"/>
        <end position="193"/>
    </location>
</feature>
<dbReference type="STRING" id="1231657.A0A1Y1YQT0"/>
<dbReference type="InterPro" id="IPR036869">
    <property type="entry name" value="J_dom_sf"/>
</dbReference>
<organism evidence="3 4">
    <name type="scientific">Clohesyomyces aquaticus</name>
    <dbReference type="NCBI Taxonomy" id="1231657"/>
    <lineage>
        <taxon>Eukaryota</taxon>
        <taxon>Fungi</taxon>
        <taxon>Dikarya</taxon>
        <taxon>Ascomycota</taxon>
        <taxon>Pezizomycotina</taxon>
        <taxon>Dothideomycetes</taxon>
        <taxon>Pleosporomycetidae</taxon>
        <taxon>Pleosporales</taxon>
        <taxon>Lindgomycetaceae</taxon>
        <taxon>Clohesyomyces</taxon>
    </lineage>
</organism>
<dbReference type="Gene3D" id="1.10.287.110">
    <property type="entry name" value="DnaJ domain"/>
    <property type="match status" value="1"/>
</dbReference>
<feature type="compositionally biased region" description="Basic and acidic residues" evidence="1">
    <location>
        <begin position="161"/>
        <end position="192"/>
    </location>
</feature>
<evidence type="ECO:0000313" key="4">
    <source>
        <dbReference type="Proteomes" id="UP000193144"/>
    </source>
</evidence>
<accession>A0A1Y1YQT0</accession>
<dbReference type="Pfam" id="PF00226">
    <property type="entry name" value="DnaJ"/>
    <property type="match status" value="1"/>
</dbReference>
<sequence>MDTSSLESPPTSSTNPTTTTTIPGFTDHYAILRLGPSASAADIKAAYRNLRVEYFNTDAGKYRTLQAAFDVLVDGEARSGYDRVWRCIMGVGNLEIAASAGGDASAPLRVTDHVQRLNAKLGLAVDMDIRTRTIEIQEDEVLKEIAEKEKAEAQALLAQESARKEREAQAQRAIDESLKSEQEEQAKKDAGKGKKARIAAYKPVIGTKPYHSYIPIAVAYGDSKSHPRLLCWRPRYVLWRAKNSFT</sequence>
<dbReference type="SMART" id="SM00271">
    <property type="entry name" value="DnaJ"/>
    <property type="match status" value="1"/>
</dbReference>
<protein>
    <recommendedName>
        <fullName evidence="2">J domain-containing protein</fullName>
    </recommendedName>
</protein>
<dbReference type="OrthoDB" id="10250354at2759"/>
<dbReference type="EMBL" id="MCFA01000184">
    <property type="protein sequence ID" value="ORY00380.1"/>
    <property type="molecule type" value="Genomic_DNA"/>
</dbReference>
<proteinExistence type="predicted"/>
<feature type="domain" description="J" evidence="2">
    <location>
        <begin position="27"/>
        <end position="85"/>
    </location>
</feature>
<keyword evidence="4" id="KW-1185">Reference proteome</keyword>
<evidence type="ECO:0000256" key="1">
    <source>
        <dbReference type="SAM" id="MobiDB-lite"/>
    </source>
</evidence>
<dbReference type="InterPro" id="IPR001623">
    <property type="entry name" value="DnaJ_domain"/>
</dbReference>
<name>A0A1Y1YQT0_9PLEO</name>
<gene>
    <name evidence="3" type="ORF">BCR34DRAFT_606280</name>
</gene>
<evidence type="ECO:0000259" key="2">
    <source>
        <dbReference type="PROSITE" id="PS50076"/>
    </source>
</evidence>
<dbReference type="Proteomes" id="UP000193144">
    <property type="component" value="Unassembled WGS sequence"/>
</dbReference>
<evidence type="ECO:0000313" key="3">
    <source>
        <dbReference type="EMBL" id="ORY00380.1"/>
    </source>
</evidence>